<keyword evidence="4" id="KW-0472">Membrane</keyword>
<accession>A0A6L6GAH1</accession>
<keyword evidence="3" id="KW-1133">Transmembrane helix</keyword>
<evidence type="ECO:0000256" key="2">
    <source>
        <dbReference type="ARBA" id="ARBA00022692"/>
    </source>
</evidence>
<dbReference type="AlphaFoldDB" id="A0A6L6GAH1"/>
<organism evidence="5 6">
    <name type="scientific">Streptococcus uberis</name>
    <dbReference type="NCBI Taxonomy" id="1349"/>
    <lineage>
        <taxon>Bacteria</taxon>
        <taxon>Bacillati</taxon>
        <taxon>Bacillota</taxon>
        <taxon>Bacilli</taxon>
        <taxon>Lactobacillales</taxon>
        <taxon>Streptococcaceae</taxon>
        <taxon>Streptococcus</taxon>
    </lineage>
</organism>
<sequence length="129" mass="14772">MTNHSKNKSLVKRLEELKSNLPAVFVALKDERTPLLAKSLAVVIVVYALSPIDFIPDFIPFLGYLDDLLILPLLIALLIKLIPNQVWQEAKTASQGMWQNGKPKHWYYAIPIVIFWLVICLWIFKLVTS</sequence>
<gene>
    <name evidence="5" type="ORF">GKS16_08305</name>
</gene>
<evidence type="ECO:0000256" key="4">
    <source>
        <dbReference type="ARBA" id="ARBA00023136"/>
    </source>
</evidence>
<reference evidence="5 6" key="1">
    <citation type="submission" date="2019-11" db="EMBL/GenBank/DDBJ databases">
        <title>Streptococcus uberis isolated from clinical mastitis cases on a southeastern Queensland dairy.</title>
        <authorList>
            <person name="Workentine M.L."/>
            <person name="Price R."/>
            <person name="Olchowy T."/>
        </authorList>
    </citation>
    <scope>NUCLEOTIDE SEQUENCE [LARGE SCALE GENOMIC DNA]</scope>
    <source>
        <strain evidence="5 6">OLC4459-A17</strain>
    </source>
</reference>
<name>A0A6L6GAH1_STRUB</name>
<dbReference type="Proteomes" id="UP000483839">
    <property type="component" value="Unassembled WGS sequence"/>
</dbReference>
<protein>
    <submittedName>
        <fullName evidence="5">DUF1232 domain-containing protein</fullName>
    </submittedName>
</protein>
<evidence type="ECO:0000256" key="1">
    <source>
        <dbReference type="ARBA" id="ARBA00004127"/>
    </source>
</evidence>
<comment type="caution">
    <text evidence="5">The sequence shown here is derived from an EMBL/GenBank/DDBJ whole genome shotgun (WGS) entry which is preliminary data.</text>
</comment>
<evidence type="ECO:0000313" key="5">
    <source>
        <dbReference type="EMBL" id="MTD02268.1"/>
    </source>
</evidence>
<dbReference type="RefSeq" id="WP_154617695.1">
    <property type="nucleotide sequence ID" value="NZ_JADFAX010000006.1"/>
</dbReference>
<proteinExistence type="predicted"/>
<dbReference type="EMBL" id="WLXI01000056">
    <property type="protein sequence ID" value="MTD02268.1"/>
    <property type="molecule type" value="Genomic_DNA"/>
</dbReference>
<keyword evidence="2" id="KW-0812">Transmembrane</keyword>
<comment type="subcellular location">
    <subcellularLocation>
        <location evidence="1">Endomembrane system</location>
        <topology evidence="1">Multi-pass membrane protein</topology>
    </subcellularLocation>
</comment>
<dbReference type="InterPro" id="IPR010652">
    <property type="entry name" value="DUF1232"/>
</dbReference>
<dbReference type="Pfam" id="PF06803">
    <property type="entry name" value="DUF1232"/>
    <property type="match status" value="1"/>
</dbReference>
<evidence type="ECO:0000256" key="3">
    <source>
        <dbReference type="ARBA" id="ARBA00022989"/>
    </source>
</evidence>
<dbReference type="GO" id="GO:0012505">
    <property type="term" value="C:endomembrane system"/>
    <property type="evidence" value="ECO:0007669"/>
    <property type="project" value="UniProtKB-SubCell"/>
</dbReference>
<evidence type="ECO:0000313" key="6">
    <source>
        <dbReference type="Proteomes" id="UP000483839"/>
    </source>
</evidence>